<proteinExistence type="inferred from homology"/>
<dbReference type="Pfam" id="PF02990">
    <property type="entry name" value="EMP70"/>
    <property type="match status" value="1"/>
</dbReference>
<accession>A0A4T0WZ95</accession>
<gene>
    <name evidence="10" type="ORF">CANINC_003242</name>
</gene>
<dbReference type="GO" id="GO:0005794">
    <property type="term" value="C:Golgi apparatus"/>
    <property type="evidence" value="ECO:0007669"/>
    <property type="project" value="UniProtKB-SubCell"/>
</dbReference>
<dbReference type="InterPro" id="IPR004240">
    <property type="entry name" value="EMP70"/>
</dbReference>
<evidence type="ECO:0000313" key="11">
    <source>
        <dbReference type="Proteomes" id="UP000307173"/>
    </source>
</evidence>
<evidence type="ECO:0000313" key="10">
    <source>
        <dbReference type="EMBL" id="TID23225.1"/>
    </source>
</evidence>
<feature type="chain" id="PRO_5021044428" description="Transmembrane 9 superfamily member" evidence="9">
    <location>
        <begin position="20"/>
        <end position="423"/>
    </location>
</feature>
<dbReference type="PANTHER" id="PTHR10766:SF55">
    <property type="entry name" value="TRANSMEMBRANE 9 SUPERFAMILY MEMBER 4"/>
    <property type="match status" value="1"/>
</dbReference>
<sequence>MKIPWLTLLLLTWVHIVHALTFPKLPSIPSLFHSKKTYTEGERVDLIVNTVTSKKSNIPYSYYNIPFVCPPTENVNPVYMSLAEILHGDNFMQSDYVLNFKQDQPCLRICDRIMKNRNILKSINLIKNDYIADWLIDGLPGSTTFISDSLSDENKKYYVPGFPIGYTDGNDAFINNHIMMVIRYNSESDNTYSIVGFEIYPKSVDSFNCPGASKKFNPVKLDPNAETQLIHFTYSIYWREDSSITYSNRWNYYLDSSIIDSNGNLITSTNKSIHWISLINSFVIISLVSIVLGSIFLITFKSSSSNTIQPSSSPFLNIAHTAFNKPVWPHFLAILAGSGIQLIFTTLTTGLVSLLFIKNTFGHETTTLSAAVAILIIGGFFAGFSSIQLLKLFLINSQPNSTVGQLSYKKTIIISSLSGSPQL</sequence>
<keyword evidence="7" id="KW-0333">Golgi apparatus</keyword>
<keyword evidence="5 9" id="KW-0732">Signal</keyword>
<evidence type="ECO:0000256" key="3">
    <source>
        <dbReference type="ARBA" id="ARBA00005227"/>
    </source>
</evidence>
<keyword evidence="6 9" id="KW-1133">Transmembrane helix</keyword>
<feature type="transmembrane region" description="Helical" evidence="9">
    <location>
        <begin position="275"/>
        <end position="300"/>
    </location>
</feature>
<dbReference type="EMBL" id="SELW01000533">
    <property type="protein sequence ID" value="TID23225.1"/>
    <property type="molecule type" value="Genomic_DNA"/>
</dbReference>
<keyword evidence="4 9" id="KW-0812">Transmembrane</keyword>
<evidence type="ECO:0000256" key="5">
    <source>
        <dbReference type="ARBA" id="ARBA00022729"/>
    </source>
</evidence>
<comment type="subcellular location">
    <subcellularLocation>
        <location evidence="2">Golgi apparatus</location>
    </subcellularLocation>
    <subcellularLocation>
        <location evidence="1">Membrane</location>
        <topology evidence="1">Multi-pass membrane protein</topology>
    </subcellularLocation>
</comment>
<dbReference type="Proteomes" id="UP000307173">
    <property type="component" value="Unassembled WGS sequence"/>
</dbReference>
<reference evidence="10 11" key="1">
    <citation type="journal article" date="2019" name="Front. Genet.">
        <title>Whole-Genome Sequencing of the Opportunistic Yeast Pathogen Candida inconspicua Uncovers Its Hybrid Origin.</title>
        <authorList>
            <person name="Mixao V."/>
            <person name="Hansen A.P."/>
            <person name="Saus E."/>
            <person name="Boekhout T."/>
            <person name="Lass-Florl C."/>
            <person name="Gabaldon T."/>
        </authorList>
    </citation>
    <scope>NUCLEOTIDE SEQUENCE [LARGE SCALE GENOMIC DNA]</scope>
    <source>
        <strain evidence="10 11">CBS 180</strain>
    </source>
</reference>
<dbReference type="AlphaFoldDB" id="A0A4T0WZ95"/>
<dbReference type="PANTHER" id="PTHR10766">
    <property type="entry name" value="TRANSMEMBRANE 9 SUPERFAMILY PROTEIN"/>
    <property type="match status" value="1"/>
</dbReference>
<feature type="transmembrane region" description="Helical" evidence="9">
    <location>
        <begin position="368"/>
        <end position="390"/>
    </location>
</feature>
<comment type="similarity">
    <text evidence="3 9">Belongs to the nonaspanin (TM9SF) (TC 9.A.2) family.</text>
</comment>
<feature type="signal peptide" evidence="9">
    <location>
        <begin position="1"/>
        <end position="19"/>
    </location>
</feature>
<evidence type="ECO:0000256" key="1">
    <source>
        <dbReference type="ARBA" id="ARBA00004141"/>
    </source>
</evidence>
<protein>
    <recommendedName>
        <fullName evidence="9">Transmembrane 9 superfamily member</fullName>
    </recommendedName>
</protein>
<evidence type="ECO:0000256" key="2">
    <source>
        <dbReference type="ARBA" id="ARBA00004555"/>
    </source>
</evidence>
<dbReference type="GO" id="GO:0072657">
    <property type="term" value="P:protein localization to membrane"/>
    <property type="evidence" value="ECO:0007669"/>
    <property type="project" value="TreeGrafter"/>
</dbReference>
<evidence type="ECO:0000256" key="6">
    <source>
        <dbReference type="ARBA" id="ARBA00022989"/>
    </source>
</evidence>
<name>A0A4T0WZ95_9ASCO</name>
<evidence type="ECO:0000256" key="7">
    <source>
        <dbReference type="ARBA" id="ARBA00023034"/>
    </source>
</evidence>
<dbReference type="OrthoDB" id="1666796at2759"/>
<comment type="caution">
    <text evidence="9">Lacks conserved residue(s) required for the propagation of feature annotation.</text>
</comment>
<dbReference type="GO" id="GO:0016020">
    <property type="term" value="C:membrane"/>
    <property type="evidence" value="ECO:0007669"/>
    <property type="project" value="UniProtKB-SubCell"/>
</dbReference>
<evidence type="ECO:0000256" key="9">
    <source>
        <dbReference type="RuleBase" id="RU363079"/>
    </source>
</evidence>
<organism evidence="10 11">
    <name type="scientific">Pichia inconspicua</name>
    <dbReference type="NCBI Taxonomy" id="52247"/>
    <lineage>
        <taxon>Eukaryota</taxon>
        <taxon>Fungi</taxon>
        <taxon>Dikarya</taxon>
        <taxon>Ascomycota</taxon>
        <taxon>Saccharomycotina</taxon>
        <taxon>Pichiomycetes</taxon>
        <taxon>Pichiales</taxon>
        <taxon>Pichiaceae</taxon>
        <taxon>Pichia</taxon>
    </lineage>
</organism>
<evidence type="ECO:0000256" key="4">
    <source>
        <dbReference type="ARBA" id="ARBA00022692"/>
    </source>
</evidence>
<keyword evidence="8 9" id="KW-0472">Membrane</keyword>
<comment type="caution">
    <text evidence="10">The sequence shown here is derived from an EMBL/GenBank/DDBJ whole genome shotgun (WGS) entry which is preliminary data.</text>
</comment>
<feature type="transmembrane region" description="Helical" evidence="9">
    <location>
        <begin position="331"/>
        <end position="356"/>
    </location>
</feature>
<evidence type="ECO:0000256" key="8">
    <source>
        <dbReference type="ARBA" id="ARBA00023136"/>
    </source>
</evidence>
<keyword evidence="11" id="KW-1185">Reference proteome</keyword>
<dbReference type="STRING" id="52247.A0A4T0WZ95"/>